<dbReference type="EMBL" id="AZAJ01000001">
    <property type="protein sequence ID" value="ETA67801.1"/>
    <property type="molecule type" value="Genomic_DNA"/>
</dbReference>
<accession>W9DWI8</accession>
<organism evidence="1 2">
    <name type="scientific">Methanolobus tindarius DSM 2278</name>
    <dbReference type="NCBI Taxonomy" id="1090322"/>
    <lineage>
        <taxon>Archaea</taxon>
        <taxon>Methanobacteriati</taxon>
        <taxon>Methanobacteriota</taxon>
        <taxon>Stenosarchaea group</taxon>
        <taxon>Methanomicrobia</taxon>
        <taxon>Methanosarcinales</taxon>
        <taxon>Methanosarcinaceae</taxon>
        <taxon>Methanolobus</taxon>
    </lineage>
</organism>
<dbReference type="OrthoDB" id="386205at2157"/>
<name>W9DWI8_METTI</name>
<keyword evidence="2" id="KW-1185">Reference proteome</keyword>
<protein>
    <submittedName>
        <fullName evidence="1">Uncharacterized protein</fullName>
    </submittedName>
</protein>
<evidence type="ECO:0000313" key="1">
    <source>
        <dbReference type="EMBL" id="ETA67801.1"/>
    </source>
</evidence>
<gene>
    <name evidence="1" type="ORF">MettiDRAFT_1236</name>
</gene>
<sequence>MNTDAEIFKHFGLPQVIPEFPSRCISHDDNPLFQNIIDCRQPGSGKTQNAVEYVAAHPEMKFLITGNTHLLLEEINSRIAEINPNAKGRVIKGFSKACPKYQTHDDIKDAHEAGVPPKAICIRMECQNSPGRPCGYRTQYEGLFDEFGNPQMNLLIPINLIPAFDFSVFDAIIIEESTATNGKYERDYDFAFIKKEMGKMLYSKGYGRDGFLKIEDHYKFIRAINARDAKAIRSMEPMLQEAIDQHNMYTAVRHKKRKPNSDFIDDVVKVRLQSLIMCLEFTDRRKKARLAKIEEEFSTKSSGVLVEMKNTFQEAQNLTYDDAKQLSYYHLIQMKEITANYNDELEKYQSTVDMYKLTKIDHFQATWQEIIFYKQLRACCDIRYNNTIFRESMFMRQMRNFQTLFPEYKQESIVYESHFTNKETVIKVEKTNDGFYKGFIHEYYTRHKGRLRSLIRYYKGKLNLKVLILTFKQLVEKYNGKLCGVDAYWYHAFGGVNKFRDYDVLIVFGTPLPPEDWYEEKWETMYPNETIPKTVEYDNSDPEWFLPMNEKLRILVEELWLPEVYNSIHRLRPLEHNIKIIWFGKNIPNELKCEFTLKYN</sequence>
<proteinExistence type="predicted"/>
<evidence type="ECO:0000313" key="2">
    <source>
        <dbReference type="Proteomes" id="UP000019483"/>
    </source>
</evidence>
<dbReference type="Proteomes" id="UP000019483">
    <property type="component" value="Unassembled WGS sequence"/>
</dbReference>
<reference evidence="1 2" key="1">
    <citation type="submission" date="2013-08" db="EMBL/GenBank/DDBJ databases">
        <authorList>
            <consortium name="DOE Joint Genome Institute"/>
            <person name="Eisen J."/>
            <person name="Huntemann M."/>
            <person name="Han J."/>
            <person name="Chen A."/>
            <person name="Kyrpides N."/>
            <person name="Mavromatis K."/>
            <person name="Markowitz V."/>
            <person name="Palaniappan K."/>
            <person name="Ivanova N."/>
            <person name="Schaumberg A."/>
            <person name="Pati A."/>
            <person name="Liolios K."/>
            <person name="Nordberg H.P."/>
            <person name="Cantor M.N."/>
            <person name="Hua S.X."/>
            <person name="Woyke T."/>
        </authorList>
    </citation>
    <scope>NUCLEOTIDE SEQUENCE [LARGE SCALE GENOMIC DNA]</scope>
    <source>
        <strain evidence="1 2">DSM 2278</strain>
    </source>
</reference>
<dbReference type="AlphaFoldDB" id="W9DWI8"/>
<dbReference type="RefSeq" id="WP_023844937.1">
    <property type="nucleotide sequence ID" value="NZ_AZAJ01000001.1"/>
</dbReference>
<comment type="caution">
    <text evidence="1">The sequence shown here is derived from an EMBL/GenBank/DDBJ whole genome shotgun (WGS) entry which is preliminary data.</text>
</comment>